<keyword evidence="2" id="KW-1133">Transmembrane helix</keyword>
<evidence type="ECO:0000256" key="3">
    <source>
        <dbReference type="SAM" id="SignalP"/>
    </source>
</evidence>
<gene>
    <name evidence="4" type="ORF">DFA_06399</name>
</gene>
<keyword evidence="2" id="KW-0472">Membrane</keyword>
<dbReference type="RefSeq" id="XP_004362100.1">
    <property type="nucleotide sequence ID" value="XM_004362043.1"/>
</dbReference>
<feature type="compositionally biased region" description="Low complexity" evidence="1">
    <location>
        <begin position="562"/>
        <end position="580"/>
    </location>
</feature>
<dbReference type="Proteomes" id="UP000007797">
    <property type="component" value="Unassembled WGS sequence"/>
</dbReference>
<keyword evidence="2" id="KW-0812">Transmembrane</keyword>
<dbReference type="GeneID" id="14876011"/>
<feature type="region of interest" description="Disordered" evidence="1">
    <location>
        <begin position="562"/>
        <end position="584"/>
    </location>
</feature>
<dbReference type="AlphaFoldDB" id="F4PIW3"/>
<evidence type="ECO:0000313" key="5">
    <source>
        <dbReference type="Proteomes" id="UP000007797"/>
    </source>
</evidence>
<protein>
    <submittedName>
        <fullName evidence="4">Uncharacterized protein</fullName>
    </submittedName>
</protein>
<proteinExistence type="predicted"/>
<feature type="signal peptide" evidence="3">
    <location>
        <begin position="1"/>
        <end position="28"/>
    </location>
</feature>
<dbReference type="EMBL" id="GL883007">
    <property type="protein sequence ID" value="EGG24249.1"/>
    <property type="molecule type" value="Genomic_DNA"/>
</dbReference>
<sequence length="636" mass="72195">MDRGIYSTPPLFTTLLLLLFCVIQQVSSIVYPYILNFTILQSEEPSIRYIQQNYGLVWQLNGLELNVTIRNSLESVVMSLDGHLLELTTSNIGLLFIENGIPDPNFEYLDLPFLETLRLRTMPRDGSKNILEMTRGLPSLKRLQLDFHVIDYFPPDFPYTKTIEEFDITTSFSWTHLKNLNSIYFPSIIVLGLPTRVKEPLPDGSTEGIVGVIIAQSIPVANLRYWQRLPDSLCSALAFAVTYPPVFKKIMFNTYVSECFKCYNHQFTNLVFDLDQKYPMDCNVTVSSVRYMGTKTRIEGNNLLNSLIERDYYGIPLPLVTPGGEMIATVPNKVLEYDRNHPSLMEENVVIGNNTITNFIATFKISFTTINIDGGMISSQLPYGLYIRVPLNYNHFIDHKILVSGTPCIKSTILYTNDKTLQCFAPLLITQSHQYLTFQISNIRNNAITYYNLTRSYPNIINTIEINMDDILDTNYQNSSMITLNGIFSHDKDELPTKSIVLINDQECLVQSINFTTLSCTINLKNILYNNNNNYHLKQLDLFVEIEGHSFSSSNIISIIPPSNNSSSNNNNSSTNNSSSQEKEKDNTKQMILYIMVSIIGAVVLVSVIVVSIRKIQSNQLKNNNKNNTGHALKLI</sequence>
<accession>F4PIW3</accession>
<dbReference type="KEGG" id="dfa:DFA_06399"/>
<feature type="transmembrane region" description="Helical" evidence="2">
    <location>
        <begin position="591"/>
        <end position="613"/>
    </location>
</feature>
<feature type="chain" id="PRO_5003320097" evidence="3">
    <location>
        <begin position="29"/>
        <end position="636"/>
    </location>
</feature>
<keyword evidence="3" id="KW-0732">Signal</keyword>
<keyword evidence="5" id="KW-1185">Reference proteome</keyword>
<organism evidence="4 5">
    <name type="scientific">Cavenderia fasciculata</name>
    <name type="common">Slime mold</name>
    <name type="synonym">Dictyostelium fasciculatum</name>
    <dbReference type="NCBI Taxonomy" id="261658"/>
    <lineage>
        <taxon>Eukaryota</taxon>
        <taxon>Amoebozoa</taxon>
        <taxon>Evosea</taxon>
        <taxon>Eumycetozoa</taxon>
        <taxon>Dictyostelia</taxon>
        <taxon>Acytosteliales</taxon>
        <taxon>Cavenderiaceae</taxon>
        <taxon>Cavenderia</taxon>
    </lineage>
</organism>
<reference evidence="5" key="1">
    <citation type="journal article" date="2011" name="Genome Res.">
        <title>Phylogeny-wide analysis of social amoeba genomes highlights ancient origins for complex intercellular communication.</title>
        <authorList>
            <person name="Heidel A.J."/>
            <person name="Lawal H.M."/>
            <person name="Felder M."/>
            <person name="Schilde C."/>
            <person name="Helps N.R."/>
            <person name="Tunggal B."/>
            <person name="Rivero F."/>
            <person name="John U."/>
            <person name="Schleicher M."/>
            <person name="Eichinger L."/>
            <person name="Platzer M."/>
            <person name="Noegel A.A."/>
            <person name="Schaap P."/>
            <person name="Gloeckner G."/>
        </authorList>
    </citation>
    <scope>NUCLEOTIDE SEQUENCE [LARGE SCALE GENOMIC DNA]</scope>
    <source>
        <strain evidence="5">SH3</strain>
    </source>
</reference>
<evidence type="ECO:0000256" key="2">
    <source>
        <dbReference type="SAM" id="Phobius"/>
    </source>
</evidence>
<evidence type="ECO:0000256" key="1">
    <source>
        <dbReference type="SAM" id="MobiDB-lite"/>
    </source>
</evidence>
<evidence type="ECO:0000313" key="4">
    <source>
        <dbReference type="EMBL" id="EGG24249.1"/>
    </source>
</evidence>
<name>F4PIW3_CACFS</name>